<dbReference type="EMBL" id="JADPUN010000143">
    <property type="protein sequence ID" value="MBF9130017.1"/>
    <property type="molecule type" value="Genomic_DNA"/>
</dbReference>
<accession>A0ABS0GVU2</accession>
<dbReference type="Proteomes" id="UP000638560">
    <property type="component" value="Unassembled WGS sequence"/>
</dbReference>
<keyword evidence="1" id="KW-1133">Transmembrane helix</keyword>
<evidence type="ECO:0000256" key="1">
    <source>
        <dbReference type="SAM" id="Phobius"/>
    </source>
</evidence>
<evidence type="ECO:0000313" key="2">
    <source>
        <dbReference type="EMBL" id="MBF9130017.1"/>
    </source>
</evidence>
<organism evidence="2 3">
    <name type="scientific">Plantactinospora alkalitolerans</name>
    <dbReference type="NCBI Taxonomy" id="2789879"/>
    <lineage>
        <taxon>Bacteria</taxon>
        <taxon>Bacillati</taxon>
        <taxon>Actinomycetota</taxon>
        <taxon>Actinomycetes</taxon>
        <taxon>Micromonosporales</taxon>
        <taxon>Micromonosporaceae</taxon>
        <taxon>Plantactinospora</taxon>
    </lineage>
</organism>
<gene>
    <name evidence="2" type="ORF">I0C86_13765</name>
</gene>
<feature type="transmembrane region" description="Helical" evidence="1">
    <location>
        <begin position="43"/>
        <end position="66"/>
    </location>
</feature>
<reference evidence="2 3" key="1">
    <citation type="submission" date="2020-11" db="EMBL/GenBank/DDBJ databases">
        <title>A novel isolate from a Black sea contaminated sediment with potential to produce alkanes: Plantactinospora alkalitolerans sp. nov.</title>
        <authorList>
            <person name="Carro L."/>
            <person name="Veyisoglu A."/>
            <person name="Guven K."/>
            <person name="Schumann P."/>
            <person name="Klenk H.-P."/>
            <person name="Sahin N."/>
        </authorList>
    </citation>
    <scope>NUCLEOTIDE SEQUENCE [LARGE SCALE GENOMIC DNA]</scope>
    <source>
        <strain evidence="2 3">S1510</strain>
    </source>
</reference>
<comment type="caution">
    <text evidence="2">The sequence shown here is derived from an EMBL/GenBank/DDBJ whole genome shotgun (WGS) entry which is preliminary data.</text>
</comment>
<dbReference type="InterPro" id="IPR047789">
    <property type="entry name" value="CU044_5270-like"/>
</dbReference>
<dbReference type="RefSeq" id="WP_323373630.1">
    <property type="nucleotide sequence ID" value="NZ_JADPUN010000143.1"/>
</dbReference>
<protein>
    <submittedName>
        <fullName evidence="2">CU044_5270 family protein</fullName>
    </submittedName>
</protein>
<dbReference type="NCBIfam" id="NF038083">
    <property type="entry name" value="CU044_5270_fam"/>
    <property type="match status" value="1"/>
</dbReference>
<evidence type="ECO:0000313" key="3">
    <source>
        <dbReference type="Proteomes" id="UP000638560"/>
    </source>
</evidence>
<keyword evidence="1" id="KW-0812">Transmembrane</keyword>
<proteinExistence type="predicted"/>
<keyword evidence="3" id="KW-1185">Reference proteome</keyword>
<name>A0ABS0GVU2_9ACTN</name>
<sequence length="313" mass="33390">MNDQQMIDQVKTLLKPAEPPPYLRVKVSRMIARSGRPRARISTLATVGATSAVGILALLVGSVVSFNGEPPAASVQAAEFLQRAADAARADRTPAPRADQFILTTTKSFFPVVGQDDLATSLTRSWMSVDGTHDGQIWVSDPVPGERQSTVIPGCRDGRAAEWGPNGTLLSSTRQCKPGRAYLDDLPTGATSMLNYLRKMSGVAGPSDEQTFANVGVLIQSGYLPAQSRAALYEAATKIPGVVASPTLTDAAGRVGVGVSLAGQIDRYDLIFDSQTYRFLGWQVVPVAGNLVRQSRREVVLDVVIVDRVGEVP</sequence>
<keyword evidence="1" id="KW-0472">Membrane</keyword>